<reference evidence="2" key="1">
    <citation type="submission" date="2022-08" db="EMBL/GenBank/DDBJ databases">
        <title>Novel sulphate-reducing endosymbionts in the free-living metamonad Anaeramoeba.</title>
        <authorList>
            <person name="Jerlstrom-Hultqvist J."/>
            <person name="Cepicka I."/>
            <person name="Gallot-Lavallee L."/>
            <person name="Salas-Leiva D."/>
            <person name="Curtis B.A."/>
            <person name="Zahonova K."/>
            <person name="Pipaliya S."/>
            <person name="Dacks J."/>
            <person name="Roger A.J."/>
        </authorList>
    </citation>
    <scope>NUCLEOTIDE SEQUENCE</scope>
    <source>
        <strain evidence="2">Busselton2</strain>
    </source>
</reference>
<dbReference type="AlphaFoldDB" id="A0AAV8AC16"/>
<dbReference type="Proteomes" id="UP001146793">
    <property type="component" value="Unassembled WGS sequence"/>
</dbReference>
<accession>A0AAV8AC16</accession>
<evidence type="ECO:0000256" key="1">
    <source>
        <dbReference type="SAM" id="MobiDB-lite"/>
    </source>
</evidence>
<protein>
    <submittedName>
        <fullName evidence="2">Uncharacterized protein</fullName>
    </submittedName>
</protein>
<proteinExistence type="predicted"/>
<feature type="region of interest" description="Disordered" evidence="1">
    <location>
        <begin position="40"/>
        <end position="60"/>
    </location>
</feature>
<gene>
    <name evidence="2" type="ORF">M0812_04860</name>
</gene>
<organism evidence="2 3">
    <name type="scientific">Anaeramoeba flamelloides</name>
    <dbReference type="NCBI Taxonomy" id="1746091"/>
    <lineage>
        <taxon>Eukaryota</taxon>
        <taxon>Metamonada</taxon>
        <taxon>Anaeramoebidae</taxon>
        <taxon>Anaeramoeba</taxon>
    </lineage>
</organism>
<evidence type="ECO:0000313" key="2">
    <source>
        <dbReference type="EMBL" id="KAJ3451190.1"/>
    </source>
</evidence>
<dbReference type="EMBL" id="JANTQA010000010">
    <property type="protein sequence ID" value="KAJ3451190.1"/>
    <property type="molecule type" value="Genomic_DNA"/>
</dbReference>
<evidence type="ECO:0000313" key="3">
    <source>
        <dbReference type="Proteomes" id="UP001146793"/>
    </source>
</evidence>
<comment type="caution">
    <text evidence="2">The sequence shown here is derived from an EMBL/GenBank/DDBJ whole genome shotgun (WGS) entry which is preliminary data.</text>
</comment>
<sequence length="142" mass="16496">MDIYSTNISVGEKRNQGYTRLTDLKRLVKSLDPKIKINTNTNTITSTGTEQQTPKKGNNKPNSFITISSKSMINPPNTSRPLHLSTGFSFEEKEEMILDNRFGETKNKNFIPNNLKKKRKTRKPHKRNKFKFFTQDNLPEEY</sequence>
<feature type="compositionally biased region" description="Polar residues" evidence="1">
    <location>
        <begin position="50"/>
        <end position="60"/>
    </location>
</feature>
<name>A0AAV8AC16_9EUKA</name>
<feature type="compositionally biased region" description="Low complexity" evidence="1">
    <location>
        <begin position="40"/>
        <end position="49"/>
    </location>
</feature>